<evidence type="ECO:0000313" key="3">
    <source>
        <dbReference type="Proteomes" id="UP000774617"/>
    </source>
</evidence>
<name>A0ABQ8G4T5_9PEZI</name>
<organism evidence="2 3">
    <name type="scientific">Macrophomina phaseolina</name>
    <dbReference type="NCBI Taxonomy" id="35725"/>
    <lineage>
        <taxon>Eukaryota</taxon>
        <taxon>Fungi</taxon>
        <taxon>Dikarya</taxon>
        <taxon>Ascomycota</taxon>
        <taxon>Pezizomycotina</taxon>
        <taxon>Dothideomycetes</taxon>
        <taxon>Dothideomycetes incertae sedis</taxon>
        <taxon>Botryosphaeriales</taxon>
        <taxon>Botryosphaeriaceae</taxon>
        <taxon>Macrophomina</taxon>
    </lineage>
</organism>
<keyword evidence="3" id="KW-1185">Reference proteome</keyword>
<gene>
    <name evidence="2" type="ORF">B0J12DRAFT_760038</name>
</gene>
<feature type="signal peptide" evidence="1">
    <location>
        <begin position="1"/>
        <end position="19"/>
    </location>
</feature>
<keyword evidence="1" id="KW-0732">Signal</keyword>
<protein>
    <submittedName>
        <fullName evidence="2">Uncharacterized protein</fullName>
    </submittedName>
</protein>
<proteinExistence type="predicted"/>
<accession>A0ABQ8G4T5</accession>
<evidence type="ECO:0000256" key="1">
    <source>
        <dbReference type="SAM" id="SignalP"/>
    </source>
</evidence>
<evidence type="ECO:0000313" key="2">
    <source>
        <dbReference type="EMBL" id="KAH7044647.1"/>
    </source>
</evidence>
<feature type="chain" id="PRO_5046458161" evidence="1">
    <location>
        <begin position="20"/>
        <end position="126"/>
    </location>
</feature>
<sequence>MHFSTPLTLLLTALAAVTASPIATADNTSNDLVRRSNSCTNTFYVLAAKWDVYLDNDAAYNKQCGGGCLDNIRGRCGVVTDWGCERNGGTAHMHFSTVSGCTNYDMTQALKACTRGEQTINCSTNK</sequence>
<dbReference type="EMBL" id="JAGTJR010000020">
    <property type="protein sequence ID" value="KAH7044647.1"/>
    <property type="molecule type" value="Genomic_DNA"/>
</dbReference>
<comment type="caution">
    <text evidence="2">The sequence shown here is derived from an EMBL/GenBank/DDBJ whole genome shotgun (WGS) entry which is preliminary data.</text>
</comment>
<dbReference type="Proteomes" id="UP000774617">
    <property type="component" value="Unassembled WGS sequence"/>
</dbReference>
<reference evidence="2 3" key="1">
    <citation type="journal article" date="2021" name="Nat. Commun.">
        <title>Genetic determinants of endophytism in the Arabidopsis root mycobiome.</title>
        <authorList>
            <person name="Mesny F."/>
            <person name="Miyauchi S."/>
            <person name="Thiergart T."/>
            <person name="Pickel B."/>
            <person name="Atanasova L."/>
            <person name="Karlsson M."/>
            <person name="Huettel B."/>
            <person name="Barry K.W."/>
            <person name="Haridas S."/>
            <person name="Chen C."/>
            <person name="Bauer D."/>
            <person name="Andreopoulos W."/>
            <person name="Pangilinan J."/>
            <person name="LaButti K."/>
            <person name="Riley R."/>
            <person name="Lipzen A."/>
            <person name="Clum A."/>
            <person name="Drula E."/>
            <person name="Henrissat B."/>
            <person name="Kohler A."/>
            <person name="Grigoriev I.V."/>
            <person name="Martin F.M."/>
            <person name="Hacquard S."/>
        </authorList>
    </citation>
    <scope>NUCLEOTIDE SEQUENCE [LARGE SCALE GENOMIC DNA]</scope>
    <source>
        <strain evidence="2 3">MPI-SDFR-AT-0080</strain>
    </source>
</reference>